<reference evidence="2 3" key="1">
    <citation type="submission" date="2023-02" db="EMBL/GenBank/DDBJ databases">
        <title>LHISI_Scaffold_Assembly.</title>
        <authorList>
            <person name="Stuart O.P."/>
            <person name="Cleave R."/>
            <person name="Magrath M.J.L."/>
            <person name="Mikheyev A.S."/>
        </authorList>
    </citation>
    <scope>NUCLEOTIDE SEQUENCE [LARGE SCALE GENOMIC DNA]</scope>
    <source>
        <strain evidence="2">Daus_M_001</strain>
        <tissue evidence="2">Leg muscle</tissue>
    </source>
</reference>
<gene>
    <name evidence="2" type="ORF">PR048_016705</name>
</gene>
<dbReference type="EMBL" id="JARBHB010000006">
    <property type="protein sequence ID" value="KAJ8880239.1"/>
    <property type="molecule type" value="Genomic_DNA"/>
</dbReference>
<evidence type="ECO:0000313" key="2">
    <source>
        <dbReference type="EMBL" id="KAJ8880239.1"/>
    </source>
</evidence>
<name>A0ABQ9H7G3_9NEOP</name>
<feature type="region of interest" description="Disordered" evidence="1">
    <location>
        <begin position="102"/>
        <end position="132"/>
    </location>
</feature>
<evidence type="ECO:0000313" key="3">
    <source>
        <dbReference type="Proteomes" id="UP001159363"/>
    </source>
</evidence>
<evidence type="ECO:0000256" key="1">
    <source>
        <dbReference type="SAM" id="MobiDB-lite"/>
    </source>
</evidence>
<organism evidence="2 3">
    <name type="scientific">Dryococelus australis</name>
    <dbReference type="NCBI Taxonomy" id="614101"/>
    <lineage>
        <taxon>Eukaryota</taxon>
        <taxon>Metazoa</taxon>
        <taxon>Ecdysozoa</taxon>
        <taxon>Arthropoda</taxon>
        <taxon>Hexapoda</taxon>
        <taxon>Insecta</taxon>
        <taxon>Pterygota</taxon>
        <taxon>Neoptera</taxon>
        <taxon>Polyneoptera</taxon>
        <taxon>Phasmatodea</taxon>
        <taxon>Verophasmatodea</taxon>
        <taxon>Anareolatae</taxon>
        <taxon>Phasmatidae</taxon>
        <taxon>Eurycanthinae</taxon>
        <taxon>Dryococelus</taxon>
    </lineage>
</organism>
<protein>
    <submittedName>
        <fullName evidence="2">Uncharacterized protein</fullName>
    </submittedName>
</protein>
<keyword evidence="3" id="KW-1185">Reference proteome</keyword>
<dbReference type="Proteomes" id="UP001159363">
    <property type="component" value="Chromosome 5"/>
</dbReference>
<comment type="caution">
    <text evidence="2">The sequence shown here is derived from an EMBL/GenBank/DDBJ whole genome shotgun (WGS) entry which is preliminary data.</text>
</comment>
<proteinExistence type="predicted"/>
<sequence>MREGLDHGGRGLRCKSPAGAVGAQVPRLQTLSLPRASQQVARLFIVGGEGATTFPSLPGGLLPPRNHRSPIVDEHCRSERTLVCPPRCHMVQQAAVVYSSSAGMKGRGNGRSPRKPADQRHRPVRFPHAKIRSDPAGDWTRITLVGGEQANRSATVASVFVSLRFE</sequence>
<accession>A0ABQ9H7G3</accession>